<gene>
    <name evidence="2" type="ORF">EVAR_5021_1</name>
</gene>
<organism evidence="2 3">
    <name type="scientific">Eumeta variegata</name>
    <name type="common">Bagworm moth</name>
    <name type="synonym">Eumeta japonica</name>
    <dbReference type="NCBI Taxonomy" id="151549"/>
    <lineage>
        <taxon>Eukaryota</taxon>
        <taxon>Metazoa</taxon>
        <taxon>Ecdysozoa</taxon>
        <taxon>Arthropoda</taxon>
        <taxon>Hexapoda</taxon>
        <taxon>Insecta</taxon>
        <taxon>Pterygota</taxon>
        <taxon>Neoptera</taxon>
        <taxon>Endopterygota</taxon>
        <taxon>Lepidoptera</taxon>
        <taxon>Glossata</taxon>
        <taxon>Ditrysia</taxon>
        <taxon>Tineoidea</taxon>
        <taxon>Psychidae</taxon>
        <taxon>Oiketicinae</taxon>
        <taxon>Eumeta</taxon>
    </lineage>
</organism>
<evidence type="ECO:0000313" key="2">
    <source>
        <dbReference type="EMBL" id="GBP05675.1"/>
    </source>
</evidence>
<evidence type="ECO:0000313" key="3">
    <source>
        <dbReference type="Proteomes" id="UP000299102"/>
    </source>
</evidence>
<dbReference type="EMBL" id="BGZK01000019">
    <property type="protein sequence ID" value="GBP05675.1"/>
    <property type="molecule type" value="Genomic_DNA"/>
</dbReference>
<protein>
    <submittedName>
        <fullName evidence="2">Uncharacterized protein</fullName>
    </submittedName>
</protein>
<keyword evidence="3" id="KW-1185">Reference proteome</keyword>
<comment type="caution">
    <text evidence="2">The sequence shown here is derived from an EMBL/GenBank/DDBJ whole genome shotgun (WGS) entry which is preliminary data.</text>
</comment>
<feature type="region of interest" description="Disordered" evidence="1">
    <location>
        <begin position="1"/>
        <end position="22"/>
    </location>
</feature>
<dbReference type="AlphaFoldDB" id="A0A4C1SUR1"/>
<proteinExistence type="predicted"/>
<accession>A0A4C1SUR1</accession>
<name>A0A4C1SUR1_EUMVA</name>
<reference evidence="2 3" key="1">
    <citation type="journal article" date="2019" name="Commun. Biol.">
        <title>The bagworm genome reveals a unique fibroin gene that provides high tensile strength.</title>
        <authorList>
            <person name="Kono N."/>
            <person name="Nakamura H."/>
            <person name="Ohtoshi R."/>
            <person name="Tomita M."/>
            <person name="Numata K."/>
            <person name="Arakawa K."/>
        </authorList>
    </citation>
    <scope>NUCLEOTIDE SEQUENCE [LARGE SCALE GENOMIC DNA]</scope>
</reference>
<dbReference type="Proteomes" id="UP000299102">
    <property type="component" value="Unassembled WGS sequence"/>
</dbReference>
<evidence type="ECO:0000256" key="1">
    <source>
        <dbReference type="SAM" id="MobiDB-lite"/>
    </source>
</evidence>
<sequence>MNTKSNLPELKEQAEGSEASGSKAKTLRFALENFKQTKLVTYAHSHLHLNPLSISPLNPSISHSPIIRYPISTQKAVKALMVTPLKLLVSMAGGVYQLFDGGHTSCPSICYNGNKHQKATNIRHPKPTIFHEKNKGAREIY</sequence>